<dbReference type="EMBL" id="UINC01001446">
    <property type="protein sequence ID" value="SUZ80886.1"/>
    <property type="molecule type" value="Genomic_DNA"/>
</dbReference>
<protein>
    <recommendedName>
        <fullName evidence="4">Small ribosomal subunit protein uS2</fullName>
    </recommendedName>
</protein>
<dbReference type="NCBIfam" id="TIGR01012">
    <property type="entry name" value="uS2_euk_arch"/>
    <property type="match status" value="1"/>
</dbReference>
<dbReference type="HAMAP" id="MF_00291_A">
    <property type="entry name" value="Ribosomal_uS2_A"/>
    <property type="match status" value="1"/>
</dbReference>
<reference evidence="5" key="1">
    <citation type="submission" date="2018-05" db="EMBL/GenBank/DDBJ databases">
        <authorList>
            <person name="Lanie J.A."/>
            <person name="Ng W.-L."/>
            <person name="Kazmierczak K.M."/>
            <person name="Andrzejewski T.M."/>
            <person name="Davidsen T.M."/>
            <person name="Wayne K.J."/>
            <person name="Tettelin H."/>
            <person name="Glass J.I."/>
            <person name="Rusch D."/>
            <person name="Podicherti R."/>
            <person name="Tsui H.-C.T."/>
            <person name="Winkler M.E."/>
        </authorList>
    </citation>
    <scope>NUCLEOTIDE SEQUENCE</scope>
</reference>
<evidence type="ECO:0000256" key="3">
    <source>
        <dbReference type="ARBA" id="ARBA00023274"/>
    </source>
</evidence>
<dbReference type="AlphaFoldDB" id="A0A381QNB9"/>
<dbReference type="GO" id="GO:0003735">
    <property type="term" value="F:structural constituent of ribosome"/>
    <property type="evidence" value="ECO:0007669"/>
    <property type="project" value="InterPro"/>
</dbReference>
<evidence type="ECO:0000256" key="4">
    <source>
        <dbReference type="ARBA" id="ARBA00035256"/>
    </source>
</evidence>
<dbReference type="PRINTS" id="PR00395">
    <property type="entry name" value="RIBOSOMALS2"/>
</dbReference>
<dbReference type="FunFam" id="3.40.50.10490:FF:000030">
    <property type="entry name" value="30S ribosomal protein S2"/>
    <property type="match status" value="1"/>
</dbReference>
<comment type="similarity">
    <text evidence="1">Belongs to the universal ribosomal protein uS2 family.</text>
</comment>
<dbReference type="InterPro" id="IPR018130">
    <property type="entry name" value="Ribosomal_uS2_CS"/>
</dbReference>
<dbReference type="Pfam" id="PF00318">
    <property type="entry name" value="Ribosomal_S2"/>
    <property type="match status" value="2"/>
</dbReference>
<dbReference type="InterPro" id="IPR005707">
    <property type="entry name" value="Ribosomal_uS2_euk/arc"/>
</dbReference>
<dbReference type="PROSITE" id="PS00963">
    <property type="entry name" value="RIBOSOMAL_S2_2"/>
    <property type="match status" value="1"/>
</dbReference>
<dbReference type="GO" id="GO:0006412">
    <property type="term" value="P:translation"/>
    <property type="evidence" value="ECO:0007669"/>
    <property type="project" value="InterPro"/>
</dbReference>
<name>A0A381QNB9_9ZZZZ</name>
<dbReference type="PANTHER" id="PTHR11489">
    <property type="entry name" value="40S RIBOSOMAL PROTEIN SA"/>
    <property type="match status" value="1"/>
</dbReference>
<dbReference type="InterPro" id="IPR023591">
    <property type="entry name" value="Ribosomal_uS2_flav_dom_sf"/>
</dbReference>
<dbReference type="Gene3D" id="3.40.50.10490">
    <property type="entry name" value="Glucose-6-phosphate isomerase like protein, domain 1"/>
    <property type="match status" value="1"/>
</dbReference>
<dbReference type="SUPFAM" id="SSF52313">
    <property type="entry name" value="Ribosomal protein S2"/>
    <property type="match status" value="1"/>
</dbReference>
<dbReference type="CDD" id="cd01425">
    <property type="entry name" value="RPS2"/>
    <property type="match status" value="1"/>
</dbReference>
<gene>
    <name evidence="5" type="ORF">METZ01_LOCUS33740</name>
</gene>
<organism evidence="5">
    <name type="scientific">marine metagenome</name>
    <dbReference type="NCBI Taxonomy" id="408172"/>
    <lineage>
        <taxon>unclassified sequences</taxon>
        <taxon>metagenomes</taxon>
        <taxon>ecological metagenomes</taxon>
    </lineage>
</organism>
<dbReference type="InterPro" id="IPR023454">
    <property type="entry name" value="Ribosomal_uS2_arc"/>
</dbReference>
<evidence type="ECO:0000256" key="2">
    <source>
        <dbReference type="ARBA" id="ARBA00022980"/>
    </source>
</evidence>
<keyword evidence="2" id="KW-0689">Ribosomal protein</keyword>
<accession>A0A381QNB9</accession>
<keyword evidence="3" id="KW-0687">Ribonucleoprotein</keyword>
<proteinExistence type="inferred from homology"/>
<sequence>MAENMTENMSPLVPFDVYERHACHIGTTQRSQDMQQFLDNMQQDGSGLHIIDVHQTDARIRIVAQFLSNYEAQRVLVVSARQYGQRPARKFAQSISAKHIVGRFIPGTLTNPRLRTYIEPEVILVTDPAADAQALSEAVKSGLPVVAICDANNRLRNVDLALPANNKGRRSLALVYWLLSREILKVRGTVSNDMEWELAEDVADWESTF</sequence>
<evidence type="ECO:0000256" key="1">
    <source>
        <dbReference type="ARBA" id="ARBA00006242"/>
    </source>
</evidence>
<dbReference type="InterPro" id="IPR001865">
    <property type="entry name" value="Ribosomal_uS2"/>
</dbReference>
<dbReference type="GO" id="GO:0015935">
    <property type="term" value="C:small ribosomal subunit"/>
    <property type="evidence" value="ECO:0007669"/>
    <property type="project" value="InterPro"/>
</dbReference>
<evidence type="ECO:0000313" key="5">
    <source>
        <dbReference type="EMBL" id="SUZ80886.1"/>
    </source>
</evidence>